<proteinExistence type="predicted"/>
<reference evidence="2" key="1">
    <citation type="submission" date="2020-05" db="UniProtKB">
        <authorList>
            <consortium name="EnsemblMetazoa"/>
        </authorList>
    </citation>
    <scope>IDENTIFICATION</scope>
    <source>
        <strain evidence="2">BB02</strain>
    </source>
</reference>
<protein>
    <recommendedName>
        <fullName evidence="1">EGF-like domain-containing protein</fullName>
    </recommendedName>
</protein>
<dbReference type="VEuPathDB" id="VectorBase:BGLB037846"/>
<accession>A0A2C9M2K0</accession>
<organism evidence="2 3">
    <name type="scientific">Biomphalaria glabrata</name>
    <name type="common">Bloodfluke planorb</name>
    <name type="synonym">Freshwater snail</name>
    <dbReference type="NCBI Taxonomy" id="6526"/>
    <lineage>
        <taxon>Eukaryota</taxon>
        <taxon>Metazoa</taxon>
        <taxon>Spiralia</taxon>
        <taxon>Lophotrochozoa</taxon>
        <taxon>Mollusca</taxon>
        <taxon>Gastropoda</taxon>
        <taxon>Heterobranchia</taxon>
        <taxon>Euthyneura</taxon>
        <taxon>Panpulmonata</taxon>
        <taxon>Hygrophila</taxon>
        <taxon>Lymnaeoidea</taxon>
        <taxon>Planorbidae</taxon>
        <taxon>Biomphalaria</taxon>
    </lineage>
</organism>
<evidence type="ECO:0000259" key="1">
    <source>
        <dbReference type="PROSITE" id="PS00022"/>
    </source>
</evidence>
<dbReference type="InterPro" id="IPR000742">
    <property type="entry name" value="EGF"/>
</dbReference>
<evidence type="ECO:0000313" key="3">
    <source>
        <dbReference type="Proteomes" id="UP000076420"/>
    </source>
</evidence>
<dbReference type="VEuPathDB" id="VectorBase:BGLAX_051353"/>
<dbReference type="KEGG" id="bgt:106062501"/>
<name>A0A2C9M2K0_BIOGL</name>
<gene>
    <name evidence="2" type="primary">106062501</name>
</gene>
<dbReference type="AlphaFoldDB" id="A0A2C9M2K0"/>
<dbReference type="PROSITE" id="PS00022">
    <property type="entry name" value="EGF_1"/>
    <property type="match status" value="1"/>
</dbReference>
<feature type="domain" description="EGF-like" evidence="1">
    <location>
        <begin position="44"/>
        <end position="55"/>
    </location>
</feature>
<sequence length="152" mass="16981">MFGDEMLLTERLDIFQPDKTICQKFQDVCKPTACLGDLENGQICQCPDLYGGLFCNKLARTPCEKWKAFYEDVQSIQSVNPALNITNEQKSILMNFKVSLNHTVCSMDVCDVRAVILLMKLFITQINIHWHFSNCGGPSSMGGAMSCWGEGG</sequence>
<dbReference type="Proteomes" id="UP000076420">
    <property type="component" value="Unassembled WGS sequence"/>
</dbReference>
<dbReference type="EnsemblMetazoa" id="BGLB037846-RA">
    <property type="protein sequence ID" value="BGLB037846-PA"/>
    <property type="gene ID" value="BGLB037846"/>
</dbReference>
<evidence type="ECO:0000313" key="2">
    <source>
        <dbReference type="EnsemblMetazoa" id="BGLB037846-PA"/>
    </source>
</evidence>